<dbReference type="Pfam" id="PF00822">
    <property type="entry name" value="PMP22_Claudin"/>
    <property type="match status" value="1"/>
</dbReference>
<reference evidence="12" key="3">
    <citation type="submission" date="2025-09" db="UniProtKB">
        <authorList>
            <consortium name="Ensembl"/>
        </authorList>
    </citation>
    <scope>IDENTIFICATION</scope>
    <source>
        <strain evidence="12">Thoroughbred</strain>
    </source>
</reference>
<dbReference type="InterPro" id="IPR003555">
    <property type="entry name" value="Claudin11"/>
</dbReference>
<dbReference type="GO" id="GO:0007283">
    <property type="term" value="P:spermatogenesis"/>
    <property type="evidence" value="ECO:0007669"/>
    <property type="project" value="Ensembl"/>
</dbReference>
<dbReference type="PRINTS" id="PR01077">
    <property type="entry name" value="CLAUDIN"/>
</dbReference>
<dbReference type="GO" id="GO:0005923">
    <property type="term" value="C:bicellular tight junction"/>
    <property type="evidence" value="ECO:0000318"/>
    <property type="project" value="GO_Central"/>
</dbReference>
<dbReference type="GO" id="GO:0030424">
    <property type="term" value="C:axon"/>
    <property type="evidence" value="ECO:0007669"/>
    <property type="project" value="Ensembl"/>
</dbReference>
<dbReference type="GO" id="GO:0007155">
    <property type="term" value="P:cell adhesion"/>
    <property type="evidence" value="ECO:0000318"/>
    <property type="project" value="GO_Central"/>
</dbReference>
<dbReference type="GO" id="GO:0045178">
    <property type="term" value="C:basal part of cell"/>
    <property type="evidence" value="ECO:0007669"/>
    <property type="project" value="Ensembl"/>
</dbReference>
<dbReference type="FunFam" id="1.20.140.150:FF:000015">
    <property type="entry name" value="Claudin"/>
    <property type="match status" value="1"/>
</dbReference>
<dbReference type="AlphaFoldDB" id="A0A3Q2L765"/>
<reference evidence="12 13" key="1">
    <citation type="journal article" date="2009" name="Science">
        <title>Genome sequence, comparative analysis, and population genetics of the domestic horse.</title>
        <authorList>
            <consortium name="Broad Institute Genome Sequencing Platform"/>
            <consortium name="Broad Institute Whole Genome Assembly Team"/>
            <person name="Wade C.M."/>
            <person name="Giulotto E."/>
            <person name="Sigurdsson S."/>
            <person name="Zoli M."/>
            <person name="Gnerre S."/>
            <person name="Imsland F."/>
            <person name="Lear T.L."/>
            <person name="Adelson D.L."/>
            <person name="Bailey E."/>
            <person name="Bellone R.R."/>
            <person name="Bloecker H."/>
            <person name="Distl O."/>
            <person name="Edgar R.C."/>
            <person name="Garber M."/>
            <person name="Leeb T."/>
            <person name="Mauceli E."/>
            <person name="MacLeod J.N."/>
            <person name="Penedo M.C.T."/>
            <person name="Raison J.M."/>
            <person name="Sharpe T."/>
            <person name="Vogel J."/>
            <person name="Andersson L."/>
            <person name="Antczak D.F."/>
            <person name="Biagi T."/>
            <person name="Binns M.M."/>
            <person name="Chowdhary B.P."/>
            <person name="Coleman S.J."/>
            <person name="Della Valle G."/>
            <person name="Fryc S."/>
            <person name="Guerin G."/>
            <person name="Hasegawa T."/>
            <person name="Hill E.W."/>
            <person name="Jurka J."/>
            <person name="Kiialainen A."/>
            <person name="Lindgren G."/>
            <person name="Liu J."/>
            <person name="Magnani E."/>
            <person name="Mickelson J.R."/>
            <person name="Murray J."/>
            <person name="Nergadze S.G."/>
            <person name="Onofrio R."/>
            <person name="Pedroni S."/>
            <person name="Piras M.F."/>
            <person name="Raudsepp T."/>
            <person name="Rocchi M."/>
            <person name="Roeed K.H."/>
            <person name="Ryder O.A."/>
            <person name="Searle S."/>
            <person name="Skow L."/>
            <person name="Swinburne J.E."/>
            <person name="Syvaenen A.C."/>
            <person name="Tozaki T."/>
            <person name="Valberg S.J."/>
            <person name="Vaudin M."/>
            <person name="White J.R."/>
            <person name="Zody M.C."/>
            <person name="Lander E.S."/>
            <person name="Lindblad-Toh K."/>
        </authorList>
    </citation>
    <scope>NUCLEOTIDE SEQUENCE [LARGE SCALE GENOMIC DNA]</scope>
    <source>
        <strain evidence="12 13">Thoroughbred</strain>
    </source>
</reference>
<dbReference type="PRINTS" id="PR01384">
    <property type="entry name" value="CLAUDIN11"/>
</dbReference>
<keyword evidence="7 11" id="KW-0965">Cell junction</keyword>
<keyword evidence="5" id="KW-0597">Phosphoprotein</keyword>
<dbReference type="GO" id="GO:0005811">
    <property type="term" value="C:lipid droplet"/>
    <property type="evidence" value="ECO:0007669"/>
    <property type="project" value="Ensembl"/>
</dbReference>
<reference evidence="12" key="2">
    <citation type="submission" date="2025-08" db="UniProtKB">
        <authorList>
            <consortium name="Ensembl"/>
        </authorList>
    </citation>
    <scope>IDENTIFICATION</scope>
    <source>
        <strain evidence="12">Thoroughbred</strain>
    </source>
</reference>
<dbReference type="PANTHER" id="PTHR12002">
    <property type="entry name" value="CLAUDIN"/>
    <property type="match status" value="1"/>
</dbReference>
<dbReference type="GO" id="GO:0005886">
    <property type="term" value="C:plasma membrane"/>
    <property type="evidence" value="ECO:0000318"/>
    <property type="project" value="GO_Central"/>
</dbReference>
<evidence type="ECO:0000256" key="8">
    <source>
        <dbReference type="ARBA" id="ARBA00022989"/>
    </source>
</evidence>
<dbReference type="GO" id="GO:0042802">
    <property type="term" value="F:identical protein binding"/>
    <property type="evidence" value="ECO:0007669"/>
    <property type="project" value="Ensembl"/>
</dbReference>
<organism evidence="12 13">
    <name type="scientific">Equus caballus</name>
    <name type="common">Horse</name>
    <dbReference type="NCBI Taxonomy" id="9796"/>
    <lineage>
        <taxon>Eukaryota</taxon>
        <taxon>Metazoa</taxon>
        <taxon>Chordata</taxon>
        <taxon>Craniata</taxon>
        <taxon>Vertebrata</taxon>
        <taxon>Euteleostomi</taxon>
        <taxon>Mammalia</taxon>
        <taxon>Eutheria</taxon>
        <taxon>Laurasiatheria</taxon>
        <taxon>Perissodactyla</taxon>
        <taxon>Equidae</taxon>
        <taxon>Equus</taxon>
    </lineage>
</organism>
<dbReference type="GO" id="GO:0070830">
    <property type="term" value="P:bicellular tight junction assembly"/>
    <property type="evidence" value="ECO:0000318"/>
    <property type="project" value="GO_Central"/>
</dbReference>
<evidence type="ECO:0000256" key="10">
    <source>
        <dbReference type="ARBA" id="ARBA00046524"/>
    </source>
</evidence>
<keyword evidence="6 11" id="KW-0812">Transmembrane</keyword>
<evidence type="ECO:0000256" key="5">
    <source>
        <dbReference type="ARBA" id="ARBA00022553"/>
    </source>
</evidence>
<keyword evidence="4 11" id="KW-1003">Cell membrane</keyword>
<comment type="similarity">
    <text evidence="2 11">Belongs to the claudin family.</text>
</comment>
<evidence type="ECO:0000256" key="7">
    <source>
        <dbReference type="ARBA" id="ARBA00022949"/>
    </source>
</evidence>
<dbReference type="PROSITE" id="PS01346">
    <property type="entry name" value="CLAUDIN"/>
    <property type="match status" value="1"/>
</dbReference>
<dbReference type="InterPro" id="IPR006187">
    <property type="entry name" value="Claudin"/>
</dbReference>
<sequence>MMVATCLQIVGFVTSFVGWIGIIVTTSTNDWVVTCGYTIPTCRKLDELGSKGLWADCVMATGLYHCKPLVDILILPGYVQACRALMIAASVLGLPAILLLLTVLPCIRMGHEPGVAKYRRAQLAGVMLILLALCAMVATIWFPVCAHRETTIVSFGYSLYAGWIGSVLSMLGPCPEVCSPQGGGCPLLCQAPKPKVSKSIGLAFCSLNTTFFVALKEIFRSDNAHTFFSWFCPVTSFLGRSFFFPH</sequence>
<dbReference type="GO" id="GO:0005883">
    <property type="term" value="C:neurofilament"/>
    <property type="evidence" value="ECO:0007669"/>
    <property type="project" value="Ensembl"/>
</dbReference>
<comment type="caution">
    <text evidence="11">Lacks conserved residue(s) required for the propagation of feature annotation.</text>
</comment>
<evidence type="ECO:0000256" key="4">
    <source>
        <dbReference type="ARBA" id="ARBA00022475"/>
    </source>
</evidence>
<dbReference type="GO" id="GO:0008366">
    <property type="term" value="P:axon ensheathment"/>
    <property type="evidence" value="ECO:0007669"/>
    <property type="project" value="Ensembl"/>
</dbReference>
<dbReference type="PaxDb" id="9796-ENSECAP00000034641"/>
<evidence type="ECO:0000256" key="1">
    <source>
        <dbReference type="ARBA" id="ARBA00002246"/>
    </source>
</evidence>
<protein>
    <recommendedName>
        <fullName evidence="11">Claudin</fullName>
    </recommendedName>
</protein>
<evidence type="ECO:0000256" key="2">
    <source>
        <dbReference type="ARBA" id="ARBA00008295"/>
    </source>
</evidence>
<evidence type="ECO:0000256" key="11">
    <source>
        <dbReference type="RuleBase" id="RU060637"/>
    </source>
</evidence>
<feature type="transmembrane region" description="Helical" evidence="11">
    <location>
        <begin position="84"/>
        <end position="104"/>
    </location>
</feature>
<dbReference type="InterPro" id="IPR004031">
    <property type="entry name" value="PMP22/EMP/MP20/Claudin"/>
</dbReference>
<dbReference type="Gene3D" id="1.20.140.150">
    <property type="match status" value="1"/>
</dbReference>
<dbReference type="InterPro" id="IPR017974">
    <property type="entry name" value="Claudin_CS"/>
</dbReference>
<dbReference type="FunCoup" id="A0A3Q2L765">
    <property type="interactions" value="394"/>
</dbReference>
<evidence type="ECO:0000256" key="9">
    <source>
        <dbReference type="ARBA" id="ARBA00023136"/>
    </source>
</evidence>
<dbReference type="Proteomes" id="UP000002281">
    <property type="component" value="Chromosome 19"/>
</dbReference>
<comment type="subcellular location">
    <subcellularLocation>
        <location evidence="11">Cell junction</location>
        <location evidence="11">Tight junction</location>
    </subcellularLocation>
    <subcellularLocation>
        <location evidence="11">Cell membrane</location>
        <topology evidence="11">Multi-pass membrane protein</topology>
    </subcellularLocation>
</comment>
<evidence type="ECO:0000256" key="6">
    <source>
        <dbReference type="ARBA" id="ARBA00022692"/>
    </source>
</evidence>
<comment type="function">
    <text evidence="1">Plays a major role in tight junction-specific obliteration of the intercellular space, through calcium-independent cell-adhesion activity.</text>
</comment>
<dbReference type="Bgee" id="ENSECAG00000028842">
    <property type="expression patterns" value="Expressed in brainstem and 12 other cell types or tissues"/>
</dbReference>
<comment type="function">
    <text evidence="11">Claudins function as major constituents of the tight junction complexes that regulate the permeability of epithelia.</text>
</comment>
<keyword evidence="13" id="KW-1185">Reference proteome</keyword>
<keyword evidence="8 11" id="KW-1133">Transmembrane helix</keyword>
<dbReference type="STRING" id="9796.ENSECAP00000034641"/>
<evidence type="ECO:0000313" key="13">
    <source>
        <dbReference type="Proteomes" id="UP000002281"/>
    </source>
</evidence>
<evidence type="ECO:0000256" key="3">
    <source>
        <dbReference type="ARBA" id="ARBA00022427"/>
    </source>
</evidence>
<dbReference type="GeneTree" id="ENSGT00890000139496"/>
<dbReference type="GO" id="GO:0005198">
    <property type="term" value="F:structural molecule activity"/>
    <property type="evidence" value="ECO:0007669"/>
    <property type="project" value="InterPro"/>
</dbReference>
<comment type="subunit">
    <text evidence="10">Interacts with tetraspanin-3/TSPAN3. Interacts with OCLN.</text>
</comment>
<keyword evidence="9 11" id="KW-0472">Membrane</keyword>
<dbReference type="InParanoid" id="A0A3Q2L765"/>
<dbReference type="Ensembl" id="ENSECAT00000054811.2">
    <property type="protein sequence ID" value="ENSECAP00000034641.2"/>
    <property type="gene ID" value="ENSECAG00000028842.3"/>
</dbReference>
<accession>A0A3Q2L765</accession>
<name>A0A3Q2L765_HORSE</name>
<feature type="transmembrane region" description="Helical" evidence="11">
    <location>
        <begin position="125"/>
        <end position="144"/>
    </location>
</feature>
<proteinExistence type="inferred from homology"/>
<gene>
    <name evidence="12" type="primary">CLDN11</name>
</gene>
<evidence type="ECO:0000313" key="12">
    <source>
        <dbReference type="Ensembl" id="ENSECAP00000034641.2"/>
    </source>
</evidence>
<keyword evidence="3 11" id="KW-0796">Tight junction</keyword>